<keyword evidence="2" id="KW-1133">Transmembrane helix</keyword>
<dbReference type="PANTHER" id="PTHR47372:SF11">
    <property type="entry name" value="RE19971P"/>
    <property type="match status" value="1"/>
</dbReference>
<feature type="transmembrane region" description="Helical" evidence="2">
    <location>
        <begin position="122"/>
        <end position="140"/>
    </location>
</feature>
<gene>
    <name evidence="4" type="ORF">MNB_SV-8-459</name>
</gene>
<feature type="region of interest" description="Disordered" evidence="1">
    <location>
        <begin position="237"/>
        <end position="257"/>
    </location>
</feature>
<keyword evidence="2" id="KW-0472">Membrane</keyword>
<name>A0A1W1BA18_9ZZZZ</name>
<dbReference type="SUPFAM" id="SSF58113">
    <property type="entry name" value="Apolipoprotein A-I"/>
    <property type="match status" value="1"/>
</dbReference>
<evidence type="ECO:0000256" key="1">
    <source>
        <dbReference type="SAM" id="MobiDB-lite"/>
    </source>
</evidence>
<dbReference type="InterPro" id="IPR019251">
    <property type="entry name" value="DUF2231_TM"/>
</dbReference>
<reference evidence="4" key="1">
    <citation type="submission" date="2016-10" db="EMBL/GenBank/DDBJ databases">
        <authorList>
            <person name="de Groot N.N."/>
        </authorList>
    </citation>
    <scope>NUCLEOTIDE SEQUENCE</scope>
</reference>
<feature type="transmembrane region" description="Helical" evidence="2">
    <location>
        <begin position="28"/>
        <end position="46"/>
    </location>
</feature>
<sequence>MELPAIKLPQIELPFDIPLLMHPPIDHFLIAIPVLVLLLEIVNLIVKKKAIGVTSFFLLLLTVVVAIAAYMTGSADGKEAFPLLSEAAQGELKAHKLLGTYLMFASIVVLLFKLLSSMIQRGLMKALYLLVLILFVAGILKQGKDGGELVYEYGVNVQKVQELDSDLDDLKEELEDLQEESKKTAPAVKAVEEVKEKATEVQQKVEEKAAIVKQKAEEKADEVKEKAANAVEKVKDAASQMKEKVEEKAADIKEKTQSAVEVVPVETTKPEIATH</sequence>
<feature type="transmembrane region" description="Helical" evidence="2">
    <location>
        <begin position="98"/>
        <end position="115"/>
    </location>
</feature>
<evidence type="ECO:0000313" key="4">
    <source>
        <dbReference type="EMBL" id="SFV50317.1"/>
    </source>
</evidence>
<feature type="domain" description="DUF2231" evidence="3">
    <location>
        <begin position="21"/>
        <end position="158"/>
    </location>
</feature>
<feature type="compositionally biased region" description="Basic and acidic residues" evidence="1">
    <location>
        <begin position="237"/>
        <end position="256"/>
    </location>
</feature>
<dbReference type="EMBL" id="FPHD01000007">
    <property type="protein sequence ID" value="SFV50317.1"/>
    <property type="molecule type" value="Genomic_DNA"/>
</dbReference>
<dbReference type="AlphaFoldDB" id="A0A1W1BA18"/>
<evidence type="ECO:0000259" key="3">
    <source>
        <dbReference type="Pfam" id="PF09990"/>
    </source>
</evidence>
<dbReference type="PANTHER" id="PTHR47372">
    <property type="entry name" value="DAUER UP-REGULATED-RELATED"/>
    <property type="match status" value="1"/>
</dbReference>
<dbReference type="Pfam" id="PF09990">
    <property type="entry name" value="DUF2231"/>
    <property type="match status" value="1"/>
</dbReference>
<dbReference type="Gene3D" id="1.20.120.20">
    <property type="entry name" value="Apolipoprotein"/>
    <property type="match status" value="1"/>
</dbReference>
<feature type="transmembrane region" description="Helical" evidence="2">
    <location>
        <begin position="53"/>
        <end position="73"/>
    </location>
</feature>
<proteinExistence type="predicted"/>
<protein>
    <submittedName>
        <fullName evidence="4">ORF 73 ECLF1</fullName>
    </submittedName>
</protein>
<organism evidence="4">
    <name type="scientific">hydrothermal vent metagenome</name>
    <dbReference type="NCBI Taxonomy" id="652676"/>
    <lineage>
        <taxon>unclassified sequences</taxon>
        <taxon>metagenomes</taxon>
        <taxon>ecological metagenomes</taxon>
    </lineage>
</organism>
<accession>A0A1W1BA18</accession>
<evidence type="ECO:0000256" key="2">
    <source>
        <dbReference type="SAM" id="Phobius"/>
    </source>
</evidence>
<keyword evidence="2" id="KW-0812">Transmembrane</keyword>